<reference evidence="2" key="1">
    <citation type="submission" date="2017-06" db="EMBL/GenBank/DDBJ databases">
        <title>Capnocytophaga spp. assemblies.</title>
        <authorList>
            <person name="Gulvik C.A."/>
        </authorList>
    </citation>
    <scope>NUCLEOTIDE SEQUENCE [LARGE SCALE GENOMIC DNA]</scope>
    <source>
        <strain evidence="2">H2177</strain>
    </source>
</reference>
<proteinExistence type="predicted"/>
<dbReference type="Proteomes" id="UP000217348">
    <property type="component" value="Chromosome"/>
</dbReference>
<name>A0A250FXU9_9FLAO</name>
<dbReference type="AlphaFoldDB" id="A0A250FXU9"/>
<accession>A0A250FXU9</accession>
<dbReference type="EMBL" id="CP022387">
    <property type="protein sequence ID" value="ATA89972.1"/>
    <property type="molecule type" value="Genomic_DNA"/>
</dbReference>
<protein>
    <submittedName>
        <fullName evidence="1">Uncharacterized protein</fullName>
    </submittedName>
</protein>
<sequence length="137" mass="16098">MKKNVFKMRNLLVFIGLICFNISLYSQEETKKNEKFARHFSYVSFFKDGKWEEPIKRNSTFVFNINDNGDVLLYLPNGDKKYFRSISSVTEHKIDKGIKVQAVEILDEDGDELLLFLYENGVLVLAYNKDSMIRFHP</sequence>
<evidence type="ECO:0000313" key="1">
    <source>
        <dbReference type="EMBL" id="ATA89972.1"/>
    </source>
</evidence>
<organism evidence="1 2">
    <name type="scientific">Capnocytophaga stomatis</name>
    <dbReference type="NCBI Taxonomy" id="1848904"/>
    <lineage>
        <taxon>Bacteria</taxon>
        <taxon>Pseudomonadati</taxon>
        <taxon>Bacteroidota</taxon>
        <taxon>Flavobacteriia</taxon>
        <taxon>Flavobacteriales</taxon>
        <taxon>Flavobacteriaceae</taxon>
        <taxon>Capnocytophaga</taxon>
    </lineage>
</organism>
<dbReference type="KEGG" id="csto:CGC58_09695"/>
<gene>
    <name evidence="1" type="ORF">CGC58_09695</name>
</gene>
<evidence type="ECO:0000313" key="2">
    <source>
        <dbReference type="Proteomes" id="UP000217348"/>
    </source>
</evidence>